<evidence type="ECO:0000256" key="5">
    <source>
        <dbReference type="ARBA" id="ARBA00022729"/>
    </source>
</evidence>
<feature type="signal peptide" evidence="6">
    <location>
        <begin position="1"/>
        <end position="20"/>
    </location>
</feature>
<dbReference type="CDD" id="cd01140">
    <property type="entry name" value="FatB"/>
    <property type="match status" value="1"/>
</dbReference>
<keyword evidence="4" id="KW-0406">Ion transport</keyword>
<name>A0AAE3IYU7_9RHOB</name>
<dbReference type="PROSITE" id="PS50983">
    <property type="entry name" value="FE_B12_PBP"/>
    <property type="match status" value="1"/>
</dbReference>
<evidence type="ECO:0000313" key="8">
    <source>
        <dbReference type="EMBL" id="MCV6822976.1"/>
    </source>
</evidence>
<dbReference type="Pfam" id="PF01497">
    <property type="entry name" value="Peripla_BP_2"/>
    <property type="match status" value="1"/>
</dbReference>
<dbReference type="InterPro" id="IPR002491">
    <property type="entry name" value="ABC_transptr_periplasmic_BD"/>
</dbReference>
<dbReference type="PANTHER" id="PTHR30532:SF28">
    <property type="entry name" value="PETROBACTIN-BINDING PROTEIN YCLQ"/>
    <property type="match status" value="1"/>
</dbReference>
<dbReference type="Gene3D" id="3.40.50.1980">
    <property type="entry name" value="Nitrogenase molybdenum iron protein domain"/>
    <property type="match status" value="2"/>
</dbReference>
<dbReference type="GO" id="GO:0030288">
    <property type="term" value="C:outer membrane-bounded periplasmic space"/>
    <property type="evidence" value="ECO:0007669"/>
    <property type="project" value="TreeGrafter"/>
</dbReference>
<comment type="caution">
    <text evidence="8">The sequence shown here is derived from an EMBL/GenBank/DDBJ whole genome shotgun (WGS) entry which is preliminary data.</text>
</comment>
<comment type="similarity">
    <text evidence="2">Belongs to the bacterial solute-binding protein 8 family.</text>
</comment>
<dbReference type="Proteomes" id="UP001208041">
    <property type="component" value="Unassembled WGS sequence"/>
</dbReference>
<dbReference type="EMBL" id="JAOYFC010000001">
    <property type="protein sequence ID" value="MCV6822976.1"/>
    <property type="molecule type" value="Genomic_DNA"/>
</dbReference>
<evidence type="ECO:0000256" key="2">
    <source>
        <dbReference type="ARBA" id="ARBA00008814"/>
    </source>
</evidence>
<gene>
    <name evidence="8" type="ORF">OH136_00290</name>
</gene>
<accession>A0AAE3IYU7</accession>
<dbReference type="PANTHER" id="PTHR30532">
    <property type="entry name" value="IRON III DICITRATE-BINDING PERIPLASMIC PROTEIN"/>
    <property type="match status" value="1"/>
</dbReference>
<keyword evidence="3" id="KW-0813">Transport</keyword>
<feature type="chain" id="PRO_5042250336" evidence="6">
    <location>
        <begin position="21"/>
        <end position="299"/>
    </location>
</feature>
<dbReference type="InterPro" id="IPR033870">
    <property type="entry name" value="FatB"/>
</dbReference>
<dbReference type="GO" id="GO:1901678">
    <property type="term" value="P:iron coordination entity transport"/>
    <property type="evidence" value="ECO:0007669"/>
    <property type="project" value="UniProtKB-ARBA"/>
</dbReference>
<protein>
    <submittedName>
        <fullName evidence="8">ABC transporter substrate-binding protein</fullName>
    </submittedName>
</protein>
<evidence type="ECO:0000256" key="6">
    <source>
        <dbReference type="SAM" id="SignalP"/>
    </source>
</evidence>
<evidence type="ECO:0000256" key="3">
    <source>
        <dbReference type="ARBA" id="ARBA00022448"/>
    </source>
</evidence>
<organism evidence="8 9">
    <name type="scientific">Halocynthiibacter halioticoli</name>
    <dbReference type="NCBI Taxonomy" id="2986804"/>
    <lineage>
        <taxon>Bacteria</taxon>
        <taxon>Pseudomonadati</taxon>
        <taxon>Pseudomonadota</taxon>
        <taxon>Alphaproteobacteria</taxon>
        <taxon>Rhodobacterales</taxon>
        <taxon>Paracoccaceae</taxon>
        <taxon>Halocynthiibacter</taxon>
    </lineage>
</organism>
<evidence type="ECO:0000256" key="1">
    <source>
        <dbReference type="ARBA" id="ARBA00004196"/>
    </source>
</evidence>
<evidence type="ECO:0000259" key="7">
    <source>
        <dbReference type="PROSITE" id="PS50983"/>
    </source>
</evidence>
<dbReference type="InterPro" id="IPR051313">
    <property type="entry name" value="Bact_iron-sidero_bind"/>
</dbReference>
<keyword evidence="4" id="KW-0408">Iron</keyword>
<comment type="subcellular location">
    <subcellularLocation>
        <location evidence="1">Cell envelope</location>
    </subcellularLocation>
</comment>
<keyword evidence="4" id="KW-0410">Iron transport</keyword>
<feature type="domain" description="Fe/B12 periplasmic-binding" evidence="7">
    <location>
        <begin position="40"/>
        <end position="297"/>
    </location>
</feature>
<sequence>MLRSFIVAATTALCATAVSAADVTITTYGDTATVPQQPASVAVFDMASLDMLDALKVEGITSTSNTYLPYLEEYQGEIGTLFEPDFEALAATGPELIIAGGRSSTQVDALSKIAPTVDMTLWGDDLLGQTRDRLTAYGKIFDKEDEAASLIANLDTELEATKEAVAGKGTALILLTNGGKISAYGAGGRFGWLHQELDLDEAVDGLEDTTHGESISFEFVREANPDWILVLDRVAAIGAEGESATATLDNAIIADTAAAQKGQIVHLNSGGFYIASGGIQSTLETLDIIKSAFGSISGS</sequence>
<keyword evidence="5 6" id="KW-0732">Signal</keyword>
<proteinExistence type="inferred from homology"/>
<evidence type="ECO:0000256" key="4">
    <source>
        <dbReference type="ARBA" id="ARBA00022496"/>
    </source>
</evidence>
<dbReference type="SUPFAM" id="SSF53807">
    <property type="entry name" value="Helical backbone' metal receptor"/>
    <property type="match status" value="1"/>
</dbReference>
<dbReference type="AlphaFoldDB" id="A0AAE3IYU7"/>
<reference evidence="8" key="1">
    <citation type="submission" date="2022-10" db="EMBL/GenBank/DDBJ databases">
        <authorList>
            <person name="Yue Y."/>
        </authorList>
    </citation>
    <scope>NUCLEOTIDE SEQUENCE</scope>
    <source>
        <strain evidence="8">Z654</strain>
    </source>
</reference>
<keyword evidence="9" id="KW-1185">Reference proteome</keyword>
<dbReference type="RefSeq" id="WP_263951805.1">
    <property type="nucleotide sequence ID" value="NZ_JAOYFC010000001.1"/>
</dbReference>
<evidence type="ECO:0000313" key="9">
    <source>
        <dbReference type="Proteomes" id="UP001208041"/>
    </source>
</evidence>